<keyword evidence="3" id="KW-1185">Reference proteome</keyword>
<feature type="compositionally biased region" description="Polar residues" evidence="1">
    <location>
        <begin position="74"/>
        <end position="89"/>
    </location>
</feature>
<protein>
    <submittedName>
        <fullName evidence="2">Protein FAR1-RELATED SEQUENCE 5-like isoform X2</fullName>
    </submittedName>
</protein>
<organism evidence="2 3">
    <name type="scientific">Carex littledalei</name>
    <dbReference type="NCBI Taxonomy" id="544730"/>
    <lineage>
        <taxon>Eukaryota</taxon>
        <taxon>Viridiplantae</taxon>
        <taxon>Streptophyta</taxon>
        <taxon>Embryophyta</taxon>
        <taxon>Tracheophyta</taxon>
        <taxon>Spermatophyta</taxon>
        <taxon>Magnoliopsida</taxon>
        <taxon>Liliopsida</taxon>
        <taxon>Poales</taxon>
        <taxon>Cyperaceae</taxon>
        <taxon>Cyperoideae</taxon>
        <taxon>Cariceae</taxon>
        <taxon>Carex</taxon>
        <taxon>Carex subgen. Euthyceras</taxon>
    </lineage>
</organism>
<evidence type="ECO:0000313" key="2">
    <source>
        <dbReference type="EMBL" id="KAF3325876.1"/>
    </source>
</evidence>
<name>A0A833QQ13_9POAL</name>
<dbReference type="Proteomes" id="UP000623129">
    <property type="component" value="Unassembled WGS sequence"/>
</dbReference>
<feature type="compositionally biased region" description="Polar residues" evidence="1">
    <location>
        <begin position="1"/>
        <end position="13"/>
    </location>
</feature>
<comment type="caution">
    <text evidence="2">The sequence shown here is derived from an EMBL/GenBank/DDBJ whole genome shotgun (WGS) entry which is preliminary data.</text>
</comment>
<feature type="region of interest" description="Disordered" evidence="1">
    <location>
        <begin position="57"/>
        <end position="89"/>
    </location>
</feature>
<feature type="region of interest" description="Disordered" evidence="1">
    <location>
        <begin position="1"/>
        <end position="22"/>
    </location>
</feature>
<feature type="compositionally biased region" description="Polar residues" evidence="1">
    <location>
        <begin position="57"/>
        <end position="67"/>
    </location>
</feature>
<dbReference type="AlphaFoldDB" id="A0A833QQ13"/>
<proteinExistence type="predicted"/>
<dbReference type="EMBL" id="SWLB01000019">
    <property type="protein sequence ID" value="KAF3325876.1"/>
    <property type="molecule type" value="Genomic_DNA"/>
</dbReference>
<evidence type="ECO:0000256" key="1">
    <source>
        <dbReference type="SAM" id="MobiDB-lite"/>
    </source>
</evidence>
<sequence>MSSIRNGDDQTASLEPHLEDSTNNFNPWSSVGYLSLQFPTLNQEAFASGSKQQPLCVTTGQLHQNGPSPFIMNSHPQVTGTFPSELSDR</sequence>
<evidence type="ECO:0000313" key="3">
    <source>
        <dbReference type="Proteomes" id="UP000623129"/>
    </source>
</evidence>
<accession>A0A833QQ13</accession>
<gene>
    <name evidence="2" type="ORF">FCM35_KLT08956</name>
</gene>
<reference evidence="2" key="1">
    <citation type="submission" date="2020-01" db="EMBL/GenBank/DDBJ databases">
        <title>Genome sequence of Kobresia littledalei, the first chromosome-level genome in the family Cyperaceae.</title>
        <authorList>
            <person name="Qu G."/>
        </authorList>
    </citation>
    <scope>NUCLEOTIDE SEQUENCE</scope>
    <source>
        <strain evidence="2">C.B.Clarke</strain>
        <tissue evidence="2">Leaf</tissue>
    </source>
</reference>